<evidence type="ECO:0000313" key="3">
    <source>
        <dbReference type="Proteomes" id="UP001302126"/>
    </source>
</evidence>
<dbReference type="Proteomes" id="UP001302126">
    <property type="component" value="Unassembled WGS sequence"/>
</dbReference>
<gene>
    <name evidence="2" type="ORF">QBC35DRAFT_478038</name>
</gene>
<feature type="region of interest" description="Disordered" evidence="1">
    <location>
        <begin position="65"/>
        <end position="101"/>
    </location>
</feature>
<name>A0AAN6WNK9_9PEZI</name>
<evidence type="ECO:0000313" key="2">
    <source>
        <dbReference type="EMBL" id="KAK4183567.1"/>
    </source>
</evidence>
<evidence type="ECO:0000256" key="1">
    <source>
        <dbReference type="SAM" id="MobiDB-lite"/>
    </source>
</evidence>
<protein>
    <submittedName>
        <fullName evidence="2">Uncharacterized protein</fullName>
    </submittedName>
</protein>
<feature type="compositionally biased region" description="Acidic residues" evidence="1">
    <location>
        <begin position="73"/>
        <end position="86"/>
    </location>
</feature>
<organism evidence="2 3">
    <name type="scientific">Podospora australis</name>
    <dbReference type="NCBI Taxonomy" id="1536484"/>
    <lineage>
        <taxon>Eukaryota</taxon>
        <taxon>Fungi</taxon>
        <taxon>Dikarya</taxon>
        <taxon>Ascomycota</taxon>
        <taxon>Pezizomycotina</taxon>
        <taxon>Sordariomycetes</taxon>
        <taxon>Sordariomycetidae</taxon>
        <taxon>Sordariales</taxon>
        <taxon>Podosporaceae</taxon>
        <taxon>Podospora</taxon>
    </lineage>
</organism>
<keyword evidence="3" id="KW-1185">Reference proteome</keyword>
<proteinExistence type="predicted"/>
<dbReference type="AlphaFoldDB" id="A0AAN6WNK9"/>
<dbReference type="EMBL" id="MU864539">
    <property type="protein sequence ID" value="KAK4183567.1"/>
    <property type="molecule type" value="Genomic_DNA"/>
</dbReference>
<dbReference type="Gene3D" id="3.40.50.1460">
    <property type="match status" value="1"/>
</dbReference>
<comment type="caution">
    <text evidence="2">The sequence shown here is derived from an EMBL/GenBank/DDBJ whole genome shotgun (WGS) entry which is preliminary data.</text>
</comment>
<sequence length="404" mass="46389">MFDFLRGLRYSRTTHWALVIGVEFNDPSDILDGISEEARQFVSVLQDIRPKRLHVDLLTSTLRHDQRQNLVTDPEEQPEEQPEDYQEDHHEDHQEEDPEELPEEVLAFLETVLEEDRHRWPTLSNVRKACDCITKRAKRGHHALIYFSGHGFKSKDGDESFLCLLDRQWPFCRLAEVVQEWPQRGIQVTLVATTCYAGNMIRNSFKEVPPGCTIVVSGVPDTRAFQPKNGESLVPAVLKMSLYYLWNMNSTIENKELHRTLVEMFGMITKGGWKGWDMRKEVPVFLTSSSISFFTRLNSDVNQKRAALLFPFPGASLLNWKQSRRTCPDAHDAHAPSLGGFSRVFRFVRVKNPPPQAIMSRSAKQLIVRKLDGMSCTLEQFSDKGTPIKWRKLPQDYDEAGSTA</sequence>
<reference evidence="2" key="1">
    <citation type="journal article" date="2023" name="Mol. Phylogenet. Evol.">
        <title>Genome-scale phylogeny and comparative genomics of the fungal order Sordariales.</title>
        <authorList>
            <person name="Hensen N."/>
            <person name="Bonometti L."/>
            <person name="Westerberg I."/>
            <person name="Brannstrom I.O."/>
            <person name="Guillou S."/>
            <person name="Cros-Aarteil S."/>
            <person name="Calhoun S."/>
            <person name="Haridas S."/>
            <person name="Kuo A."/>
            <person name="Mondo S."/>
            <person name="Pangilinan J."/>
            <person name="Riley R."/>
            <person name="LaButti K."/>
            <person name="Andreopoulos B."/>
            <person name="Lipzen A."/>
            <person name="Chen C."/>
            <person name="Yan M."/>
            <person name="Daum C."/>
            <person name="Ng V."/>
            <person name="Clum A."/>
            <person name="Steindorff A."/>
            <person name="Ohm R.A."/>
            <person name="Martin F."/>
            <person name="Silar P."/>
            <person name="Natvig D.O."/>
            <person name="Lalanne C."/>
            <person name="Gautier V."/>
            <person name="Ament-Velasquez S.L."/>
            <person name="Kruys A."/>
            <person name="Hutchinson M.I."/>
            <person name="Powell A.J."/>
            <person name="Barry K."/>
            <person name="Miller A.N."/>
            <person name="Grigoriev I.V."/>
            <person name="Debuchy R."/>
            <person name="Gladieux P."/>
            <person name="Hiltunen Thoren M."/>
            <person name="Johannesson H."/>
        </authorList>
    </citation>
    <scope>NUCLEOTIDE SEQUENCE</scope>
    <source>
        <strain evidence="2">PSN309</strain>
    </source>
</reference>
<reference evidence="2" key="2">
    <citation type="submission" date="2023-05" db="EMBL/GenBank/DDBJ databases">
        <authorList>
            <consortium name="Lawrence Berkeley National Laboratory"/>
            <person name="Steindorff A."/>
            <person name="Hensen N."/>
            <person name="Bonometti L."/>
            <person name="Westerberg I."/>
            <person name="Brannstrom I.O."/>
            <person name="Guillou S."/>
            <person name="Cros-Aarteil S."/>
            <person name="Calhoun S."/>
            <person name="Haridas S."/>
            <person name="Kuo A."/>
            <person name="Mondo S."/>
            <person name="Pangilinan J."/>
            <person name="Riley R."/>
            <person name="Labutti K."/>
            <person name="Andreopoulos B."/>
            <person name="Lipzen A."/>
            <person name="Chen C."/>
            <person name="Yanf M."/>
            <person name="Daum C."/>
            <person name="Ng V."/>
            <person name="Clum A."/>
            <person name="Ohm R."/>
            <person name="Martin F."/>
            <person name="Silar P."/>
            <person name="Natvig D."/>
            <person name="Lalanne C."/>
            <person name="Gautier V."/>
            <person name="Ament-Velasquez S.L."/>
            <person name="Kruys A."/>
            <person name="Hutchinson M.I."/>
            <person name="Powell A.J."/>
            <person name="Barry K."/>
            <person name="Miller A.N."/>
            <person name="Grigoriev I.V."/>
            <person name="Debuchy R."/>
            <person name="Gladieux P."/>
            <person name="Thoren M.H."/>
            <person name="Johannesson H."/>
        </authorList>
    </citation>
    <scope>NUCLEOTIDE SEQUENCE</scope>
    <source>
        <strain evidence="2">PSN309</strain>
    </source>
</reference>
<accession>A0AAN6WNK9</accession>